<keyword evidence="2" id="KW-1185">Reference proteome</keyword>
<reference evidence="2" key="2">
    <citation type="submission" date="2017-12" db="EMBL/GenBank/DDBJ databases">
        <title>Genome sequence of the Bar-tailed Godwit (Limosa lapponica baueri).</title>
        <authorList>
            <person name="Lima N.C.B."/>
            <person name="Parody-Merino A.M."/>
            <person name="Battley P.F."/>
            <person name="Fidler A.E."/>
            <person name="Prosdocimi F."/>
        </authorList>
    </citation>
    <scope>NUCLEOTIDE SEQUENCE [LARGE SCALE GENOMIC DNA]</scope>
</reference>
<protein>
    <submittedName>
        <fullName evidence="1">Uncharacterized protein</fullName>
    </submittedName>
</protein>
<dbReference type="InterPro" id="IPR015867">
    <property type="entry name" value="N-reg_PII/ATP_PRibTrfase_C"/>
</dbReference>
<proteinExistence type="predicted"/>
<organism evidence="1 2">
    <name type="scientific">Limosa lapponica baueri</name>
    <dbReference type="NCBI Taxonomy" id="1758121"/>
    <lineage>
        <taxon>Eukaryota</taxon>
        <taxon>Metazoa</taxon>
        <taxon>Chordata</taxon>
        <taxon>Craniata</taxon>
        <taxon>Vertebrata</taxon>
        <taxon>Euteleostomi</taxon>
        <taxon>Archelosauria</taxon>
        <taxon>Archosauria</taxon>
        <taxon>Dinosauria</taxon>
        <taxon>Saurischia</taxon>
        <taxon>Theropoda</taxon>
        <taxon>Coelurosauria</taxon>
        <taxon>Aves</taxon>
        <taxon>Neognathae</taxon>
        <taxon>Neoaves</taxon>
        <taxon>Charadriiformes</taxon>
        <taxon>Scolopacidae</taxon>
        <taxon>Limosa</taxon>
    </lineage>
</organism>
<dbReference type="EMBL" id="KZ525182">
    <property type="protein sequence ID" value="PKU27682.1"/>
    <property type="molecule type" value="Genomic_DNA"/>
</dbReference>
<evidence type="ECO:0000313" key="1">
    <source>
        <dbReference type="EMBL" id="PKU27682.1"/>
    </source>
</evidence>
<dbReference type="AlphaFoldDB" id="A0A2I0T1N7"/>
<sequence>MYPVLRSLALQLHSAVTGSYVSGTHSIAFINCLNEQIAKDIARSYCEARTKKHTLSTQPKDIMYYADVFPQITFSFL</sequence>
<reference evidence="2" key="1">
    <citation type="submission" date="2017-11" db="EMBL/GenBank/DDBJ databases">
        <authorList>
            <person name="Lima N.C."/>
            <person name="Parody-Merino A.M."/>
            <person name="Battley P.F."/>
            <person name="Fidler A.E."/>
            <person name="Prosdocimi F."/>
        </authorList>
    </citation>
    <scope>NUCLEOTIDE SEQUENCE [LARGE SCALE GENOMIC DNA]</scope>
</reference>
<dbReference type="OrthoDB" id="2017693at2759"/>
<gene>
    <name evidence="1" type="ORF">llap_22014</name>
</gene>
<accession>A0A2I0T1N7</accession>
<dbReference type="Proteomes" id="UP000233556">
    <property type="component" value="Unassembled WGS sequence"/>
</dbReference>
<dbReference type="Gene3D" id="3.30.70.120">
    <property type="match status" value="1"/>
</dbReference>
<evidence type="ECO:0000313" key="2">
    <source>
        <dbReference type="Proteomes" id="UP000233556"/>
    </source>
</evidence>
<name>A0A2I0T1N7_LIMLA</name>